<proteinExistence type="inferred from homology"/>
<keyword evidence="3" id="KW-0853">WD repeat</keyword>
<dbReference type="FunFam" id="2.130.10.10:FF:000848">
    <property type="entry name" value="SNARE-dependent exocytosis protein (Sro7), putative"/>
    <property type="match status" value="1"/>
</dbReference>
<dbReference type="GO" id="GO:0019905">
    <property type="term" value="F:syntaxin binding"/>
    <property type="evidence" value="ECO:0007669"/>
    <property type="project" value="TreeGrafter"/>
</dbReference>
<dbReference type="GO" id="GO:0005737">
    <property type="term" value="C:cytoplasm"/>
    <property type="evidence" value="ECO:0007669"/>
    <property type="project" value="TreeGrafter"/>
</dbReference>
<dbReference type="InterPro" id="IPR036322">
    <property type="entry name" value="WD40_repeat_dom_sf"/>
</dbReference>
<reference evidence="6 7" key="1">
    <citation type="journal article" date="2012" name="Eukaryot. Cell">
        <title>Genome sequence of the fungus Glarea lozoyensis: the first genome sequence of a species from the Helotiaceae family.</title>
        <authorList>
            <person name="Youssar L."/>
            <person name="Gruening B.A."/>
            <person name="Erxleben A."/>
            <person name="Guenther S."/>
            <person name="Huettel W."/>
        </authorList>
    </citation>
    <scope>NUCLEOTIDE SEQUENCE [LARGE SCALE GENOMIC DNA]</scope>
    <source>
        <strain evidence="7">ATCC 74030 / MF5533</strain>
    </source>
</reference>
<evidence type="ECO:0000256" key="2">
    <source>
        <dbReference type="ARBA" id="ARBA00022483"/>
    </source>
</evidence>
<dbReference type="InterPro" id="IPR015943">
    <property type="entry name" value="WD40/YVTN_repeat-like_dom_sf"/>
</dbReference>
<keyword evidence="2" id="KW-0268">Exocytosis</keyword>
<organism evidence="6 7">
    <name type="scientific">Glarea lozoyensis (strain ATCC 74030 / MF5533)</name>
    <dbReference type="NCBI Taxonomy" id="1104152"/>
    <lineage>
        <taxon>Eukaryota</taxon>
        <taxon>Fungi</taxon>
        <taxon>Dikarya</taxon>
        <taxon>Ascomycota</taxon>
        <taxon>Pezizomycotina</taxon>
        <taxon>Leotiomycetes</taxon>
        <taxon>Helotiales</taxon>
        <taxon>Helotiaceae</taxon>
        <taxon>Glarea</taxon>
    </lineage>
</organism>
<feature type="domain" description="Lethal giant larvae (Lgl)-like C-terminal" evidence="5">
    <location>
        <begin position="674"/>
        <end position="754"/>
    </location>
</feature>
<dbReference type="SMART" id="SM00320">
    <property type="entry name" value="WD40"/>
    <property type="match status" value="5"/>
</dbReference>
<dbReference type="GO" id="GO:0006893">
    <property type="term" value="P:Golgi to plasma membrane transport"/>
    <property type="evidence" value="ECO:0007669"/>
    <property type="project" value="TreeGrafter"/>
</dbReference>
<dbReference type="InterPro" id="IPR013905">
    <property type="entry name" value="Lgl_C_dom"/>
</dbReference>
<evidence type="ECO:0000256" key="3">
    <source>
        <dbReference type="PROSITE-ProRule" id="PRU00221"/>
    </source>
</evidence>
<evidence type="ECO:0000313" key="6">
    <source>
        <dbReference type="EMBL" id="EHK99716.1"/>
    </source>
</evidence>
<dbReference type="GO" id="GO:0045159">
    <property type="term" value="F:myosin II binding"/>
    <property type="evidence" value="ECO:0007669"/>
    <property type="project" value="TreeGrafter"/>
</dbReference>
<evidence type="ECO:0000259" key="5">
    <source>
        <dbReference type="Pfam" id="PF08596"/>
    </source>
</evidence>
<feature type="domain" description="Lethal giant larvae (Lgl)-like C-terminal" evidence="5">
    <location>
        <begin position="513"/>
        <end position="617"/>
    </location>
</feature>
<comment type="caution">
    <text evidence="6">The sequence shown here is derived from an EMBL/GenBank/DDBJ whole genome shotgun (WGS) entry which is preliminary data.</text>
</comment>
<dbReference type="AlphaFoldDB" id="H0EP27"/>
<accession>H0EP27</accession>
<name>H0EP27_GLAL7</name>
<dbReference type="PANTHER" id="PTHR10241">
    <property type="entry name" value="LETHAL 2 GIANT LARVAE PROTEIN"/>
    <property type="match status" value="1"/>
</dbReference>
<dbReference type="PROSITE" id="PS50082">
    <property type="entry name" value="WD_REPEATS_2"/>
    <property type="match status" value="1"/>
</dbReference>
<gene>
    <name evidence="6" type="ORF">M7I_4394</name>
</gene>
<keyword evidence="7" id="KW-1185">Reference proteome</keyword>
<feature type="repeat" description="WD" evidence="3">
    <location>
        <begin position="454"/>
        <end position="495"/>
    </location>
</feature>
<dbReference type="CDD" id="cd15873">
    <property type="entry name" value="R-SNARE_STXBP5_6"/>
    <property type="match status" value="1"/>
</dbReference>
<dbReference type="InParanoid" id="H0EP27"/>
<dbReference type="GO" id="GO:0006887">
    <property type="term" value="P:exocytosis"/>
    <property type="evidence" value="ECO:0007669"/>
    <property type="project" value="UniProtKB-KW"/>
</dbReference>
<dbReference type="GO" id="GO:0005886">
    <property type="term" value="C:plasma membrane"/>
    <property type="evidence" value="ECO:0007669"/>
    <property type="project" value="TreeGrafter"/>
</dbReference>
<sequence>MAGFLRGKQAGIQNDLSAGIVSGLFSPDDRARFGINSQIGCLAYDPIQSLLAVGTNESPFGSGQIYIYGQGRVQATLQLPRRASVKELQFVADRIISLDSKNELIIWDLASAKKVTSFNPPGVVTTMVTDPMLDWALLGLQNGDVICYDLASEKIAPLRLPNFWKERSPKSRLLPVVSMQLHPRDIGQLLIGYTEGVVIYSFKQAKPIRYFEYTVPAGAPGGNTDSQSIGTVRKPKLTQVLWHPTGTFVAGAFDDESLVFWDSKDGRVVMARTLTDTNVDKPGNVSKDPGAFNFKEPFVKIAWCCRENPDDTGILIAGGSSKISPQKGLTFMELGQTPVYATSSWQVLSDHFEAKKQHFLPTPLGAEVVNFCLIPRTSPHFAGNQDPIAIIAVLTSGELITLSFPSGYPISPTNMLPPSLTFVHPFVTTIAVAPLDRGRWLGMVESRQRGTRILKGGAESVKSLRKKESRNIVLMAHGDGTVRIWDAGHGDELENSTTCQVDLARSLNRYEDINITMMSMGLQTGELAVGTSRGEVVLYRWGGNKRVGQELSQDLDVVSGGLTDISIRAEPALKEGLQPYVLYDLAQGPIHALGVSDMGFVGVGSEGGVFSLIDMRDAKGAYTAQFAGVTSLDGKIVSISPIVSSTGNRAAATGATVGSLRDGIQTHGTLVVGSSIVTPSGCVFGWTGPSELAMLNVWGTGEPLPKSHDHLFNPKVTIPPRPTISNMQWISGTQYVSPIDLDLLIGGPDRPPSKRMMALAAEEDRLARSGGSSRAGTAPAQEGWGDYMTRQLNERTERLNIIGDSTDQMLENSQGWAEDVNKFLSKLA</sequence>
<dbReference type="SUPFAM" id="SSF50978">
    <property type="entry name" value="WD40 repeat-like"/>
    <property type="match status" value="2"/>
</dbReference>
<dbReference type="PANTHER" id="PTHR10241:SF25">
    <property type="entry name" value="TOMOSYN, ISOFORM C"/>
    <property type="match status" value="1"/>
</dbReference>
<dbReference type="FunCoup" id="H0EP27">
    <property type="interactions" value="83"/>
</dbReference>
<evidence type="ECO:0000256" key="4">
    <source>
        <dbReference type="SAM" id="MobiDB-lite"/>
    </source>
</evidence>
<dbReference type="Gene3D" id="2.130.10.10">
    <property type="entry name" value="YVTN repeat-like/Quinoprotein amine dehydrogenase"/>
    <property type="match status" value="2"/>
</dbReference>
<dbReference type="OrthoDB" id="19944at2759"/>
<dbReference type="InterPro" id="IPR001680">
    <property type="entry name" value="WD40_rpt"/>
</dbReference>
<dbReference type="Pfam" id="PF08596">
    <property type="entry name" value="Lgl_C"/>
    <property type="match status" value="2"/>
</dbReference>
<dbReference type="HOGENOM" id="CLU_006030_0_0_1"/>
<feature type="region of interest" description="Disordered" evidence="4">
    <location>
        <begin position="765"/>
        <end position="785"/>
    </location>
</feature>
<evidence type="ECO:0000256" key="1">
    <source>
        <dbReference type="ARBA" id="ARBA00008070"/>
    </source>
</evidence>
<protein>
    <submittedName>
        <fullName evidence="6">Putative Lethal(2) giant larvae protein like protein SRO77</fullName>
    </submittedName>
</protein>
<comment type="similarity">
    <text evidence="1">Belongs to the WD repeat L(2)GL family.</text>
</comment>
<dbReference type="Proteomes" id="UP000005446">
    <property type="component" value="Unassembled WGS sequence"/>
</dbReference>
<dbReference type="EMBL" id="AGUE01000108">
    <property type="protein sequence ID" value="EHK99716.1"/>
    <property type="molecule type" value="Genomic_DNA"/>
</dbReference>
<evidence type="ECO:0000313" key="7">
    <source>
        <dbReference type="Proteomes" id="UP000005446"/>
    </source>
</evidence>
<dbReference type="GO" id="GO:0005096">
    <property type="term" value="F:GTPase activator activity"/>
    <property type="evidence" value="ECO:0007669"/>
    <property type="project" value="TreeGrafter"/>
</dbReference>